<sequence>MPLAQGVDYMHKLGMAHGDLHPANIFLGIPDQQDWTVDQTSAVCGPPKILPTIPVVESHVSGSTPDGNDHVPKLL</sequence>
<keyword evidence="3" id="KW-1185">Reference proteome</keyword>
<dbReference type="SUPFAM" id="SSF56112">
    <property type="entry name" value="Protein kinase-like (PK-like)"/>
    <property type="match status" value="1"/>
</dbReference>
<gene>
    <name evidence="2" type="ORF">FGG08_007393</name>
</gene>
<dbReference type="AlphaFoldDB" id="A0A9P8L038"/>
<comment type="caution">
    <text evidence="2">The sequence shown here is derived from an EMBL/GenBank/DDBJ whole genome shotgun (WGS) entry which is preliminary data.</text>
</comment>
<dbReference type="InterPro" id="IPR011009">
    <property type="entry name" value="Kinase-like_dom_sf"/>
</dbReference>
<evidence type="ECO:0000313" key="3">
    <source>
        <dbReference type="Proteomes" id="UP000698800"/>
    </source>
</evidence>
<name>A0A9P8L038_9PEZI</name>
<dbReference type="EMBL" id="JAGHQL010000294">
    <property type="protein sequence ID" value="KAH0534000.1"/>
    <property type="molecule type" value="Genomic_DNA"/>
</dbReference>
<proteinExistence type="predicted"/>
<dbReference type="InterPro" id="IPR000719">
    <property type="entry name" value="Prot_kinase_dom"/>
</dbReference>
<protein>
    <recommendedName>
        <fullName evidence="1">Protein kinase domain-containing protein</fullName>
    </recommendedName>
</protein>
<reference evidence="2" key="1">
    <citation type="submission" date="2021-03" db="EMBL/GenBank/DDBJ databases">
        <title>Comparative genomics and phylogenomic investigation of the class Geoglossomycetes provide insights into ecological specialization and systematics.</title>
        <authorList>
            <person name="Melie T."/>
            <person name="Pirro S."/>
            <person name="Miller A.N."/>
            <person name="Quandt A."/>
        </authorList>
    </citation>
    <scope>NUCLEOTIDE SEQUENCE</scope>
    <source>
        <strain evidence="2">GBOQ0MN5Z8</strain>
    </source>
</reference>
<dbReference type="Gene3D" id="1.10.510.10">
    <property type="entry name" value="Transferase(Phosphotransferase) domain 1"/>
    <property type="match status" value="1"/>
</dbReference>
<organism evidence="2 3">
    <name type="scientific">Glutinoglossum americanum</name>
    <dbReference type="NCBI Taxonomy" id="1670608"/>
    <lineage>
        <taxon>Eukaryota</taxon>
        <taxon>Fungi</taxon>
        <taxon>Dikarya</taxon>
        <taxon>Ascomycota</taxon>
        <taxon>Pezizomycotina</taxon>
        <taxon>Geoglossomycetes</taxon>
        <taxon>Geoglossales</taxon>
        <taxon>Geoglossaceae</taxon>
        <taxon>Glutinoglossum</taxon>
    </lineage>
</organism>
<feature type="domain" description="Protein kinase" evidence="1">
    <location>
        <begin position="1"/>
        <end position="75"/>
    </location>
</feature>
<evidence type="ECO:0000259" key="1">
    <source>
        <dbReference type="PROSITE" id="PS50011"/>
    </source>
</evidence>
<dbReference type="Proteomes" id="UP000698800">
    <property type="component" value="Unassembled WGS sequence"/>
</dbReference>
<dbReference type="PROSITE" id="PS50011">
    <property type="entry name" value="PROTEIN_KINASE_DOM"/>
    <property type="match status" value="1"/>
</dbReference>
<dbReference type="GO" id="GO:0005524">
    <property type="term" value="F:ATP binding"/>
    <property type="evidence" value="ECO:0007669"/>
    <property type="project" value="InterPro"/>
</dbReference>
<accession>A0A9P8L038</accession>
<evidence type="ECO:0000313" key="2">
    <source>
        <dbReference type="EMBL" id="KAH0534000.1"/>
    </source>
</evidence>
<dbReference type="GO" id="GO:0004672">
    <property type="term" value="F:protein kinase activity"/>
    <property type="evidence" value="ECO:0007669"/>
    <property type="project" value="InterPro"/>
</dbReference>
<dbReference type="OrthoDB" id="5979581at2759"/>